<evidence type="ECO:0000256" key="1">
    <source>
        <dbReference type="SAM" id="MobiDB-lite"/>
    </source>
</evidence>
<comment type="caution">
    <text evidence="4">The sequence shown here is derived from an EMBL/GenBank/DDBJ whole genome shotgun (WGS) entry which is preliminary data.</text>
</comment>
<dbReference type="InterPro" id="IPR036779">
    <property type="entry name" value="LysM_dom_sf"/>
</dbReference>
<dbReference type="InterPro" id="IPR018392">
    <property type="entry name" value="LysM"/>
</dbReference>
<gene>
    <name evidence="4" type="ORF">OO014_06025</name>
</gene>
<dbReference type="InterPro" id="IPR052196">
    <property type="entry name" value="Bact_Kbp"/>
</dbReference>
<sequence>MAGRSAPADLERVLITGLLWGAVALCGWLACVATITLLSAAPGALGRGARRLAGWLTPHCARRALSLALGVSVGTVALPAPMGLAAVVEVDGPATAAGSAAGTATLSVNEVTGPGFRPSAAAESPADAAEAAEPAEAAGSQGATSSPGPGWVPDRPAKVMRSGTAAPLGVALRPSATTIDTVTVRRGDSLWSIAARHLGPAASDAEIAAEWPRWYDANRDVIGDNPDVVEPGQLLRVPVAEVAR</sequence>
<organism evidence="4 5">
    <name type="scientific">Intrasporangium calvum</name>
    <dbReference type="NCBI Taxonomy" id="53358"/>
    <lineage>
        <taxon>Bacteria</taxon>
        <taxon>Bacillati</taxon>
        <taxon>Actinomycetota</taxon>
        <taxon>Actinomycetes</taxon>
        <taxon>Micrococcales</taxon>
        <taxon>Intrasporangiaceae</taxon>
        <taxon>Intrasporangium</taxon>
    </lineage>
</organism>
<feature type="transmembrane region" description="Helical" evidence="2">
    <location>
        <begin position="18"/>
        <end position="41"/>
    </location>
</feature>
<feature type="region of interest" description="Disordered" evidence="1">
    <location>
        <begin position="115"/>
        <end position="155"/>
    </location>
</feature>
<dbReference type="EMBL" id="JAPFQL010000018">
    <property type="protein sequence ID" value="MDC5696809.1"/>
    <property type="molecule type" value="Genomic_DNA"/>
</dbReference>
<reference evidence="4 5" key="1">
    <citation type="submission" date="2022-11" db="EMBL/GenBank/DDBJ databases">
        <title>Anaerobic phenanthrene biodegradation by a DNRA strain PheN6.</title>
        <authorList>
            <person name="Zhang Z."/>
        </authorList>
    </citation>
    <scope>NUCLEOTIDE SEQUENCE [LARGE SCALE GENOMIC DNA]</scope>
    <source>
        <strain evidence="4 5">PheN6</strain>
    </source>
</reference>
<evidence type="ECO:0000259" key="3">
    <source>
        <dbReference type="PROSITE" id="PS51782"/>
    </source>
</evidence>
<feature type="compositionally biased region" description="Low complexity" evidence="1">
    <location>
        <begin position="118"/>
        <end position="138"/>
    </location>
</feature>
<dbReference type="Pfam" id="PF01476">
    <property type="entry name" value="LysM"/>
    <property type="match status" value="1"/>
</dbReference>
<dbReference type="PROSITE" id="PS51782">
    <property type="entry name" value="LYSM"/>
    <property type="match status" value="1"/>
</dbReference>
<dbReference type="CDD" id="cd00118">
    <property type="entry name" value="LysM"/>
    <property type="match status" value="1"/>
</dbReference>
<name>A0ABT5GEX9_9MICO</name>
<keyword evidence="2" id="KW-0812">Transmembrane</keyword>
<keyword evidence="2" id="KW-1133">Transmembrane helix</keyword>
<feature type="domain" description="LysM" evidence="3">
    <location>
        <begin position="180"/>
        <end position="237"/>
    </location>
</feature>
<dbReference type="PANTHER" id="PTHR34700:SF4">
    <property type="entry name" value="PHAGE-LIKE ELEMENT PBSX PROTEIN XKDP"/>
    <property type="match status" value="1"/>
</dbReference>
<evidence type="ECO:0000256" key="2">
    <source>
        <dbReference type="SAM" id="Phobius"/>
    </source>
</evidence>
<dbReference type="Gene3D" id="3.10.350.10">
    <property type="entry name" value="LysM domain"/>
    <property type="match status" value="1"/>
</dbReference>
<keyword evidence="5" id="KW-1185">Reference proteome</keyword>
<dbReference type="Proteomes" id="UP001150259">
    <property type="component" value="Unassembled WGS sequence"/>
</dbReference>
<proteinExistence type="predicted"/>
<keyword evidence="2" id="KW-0472">Membrane</keyword>
<evidence type="ECO:0000313" key="5">
    <source>
        <dbReference type="Proteomes" id="UP001150259"/>
    </source>
</evidence>
<accession>A0ABT5GEX9</accession>
<dbReference type="PROSITE" id="PS51257">
    <property type="entry name" value="PROKAR_LIPOPROTEIN"/>
    <property type="match status" value="1"/>
</dbReference>
<evidence type="ECO:0000313" key="4">
    <source>
        <dbReference type="EMBL" id="MDC5696809.1"/>
    </source>
</evidence>
<protein>
    <submittedName>
        <fullName evidence="4">LysM peptidoglycan-binding domain-containing protein</fullName>
    </submittedName>
</protein>
<dbReference type="SMART" id="SM00257">
    <property type="entry name" value="LysM"/>
    <property type="match status" value="1"/>
</dbReference>
<dbReference type="PANTHER" id="PTHR34700">
    <property type="entry name" value="POTASSIUM BINDING PROTEIN KBP"/>
    <property type="match status" value="1"/>
</dbReference>
<dbReference type="RefSeq" id="WP_272461383.1">
    <property type="nucleotide sequence ID" value="NZ_JAPFQL010000018.1"/>
</dbReference>